<evidence type="ECO:0000313" key="11">
    <source>
        <dbReference type="Proteomes" id="UP000176976"/>
    </source>
</evidence>
<evidence type="ECO:0000256" key="7">
    <source>
        <dbReference type="PIRSR" id="PIRSR000077-1"/>
    </source>
</evidence>
<gene>
    <name evidence="10" type="ORF">A3H06_01580</name>
</gene>
<dbReference type="PRINTS" id="PR00421">
    <property type="entry name" value="THIOREDOXIN"/>
</dbReference>
<evidence type="ECO:0000256" key="1">
    <source>
        <dbReference type="ARBA" id="ARBA00008987"/>
    </source>
</evidence>
<feature type="disulfide bond" description="Redox-active" evidence="8">
    <location>
        <begin position="12"/>
        <end position="15"/>
    </location>
</feature>
<feature type="site" description="Contributes to redox potential value" evidence="7">
    <location>
        <position position="14"/>
    </location>
</feature>
<evidence type="ECO:0000256" key="2">
    <source>
        <dbReference type="ARBA" id="ARBA00022448"/>
    </source>
</evidence>
<dbReference type="Proteomes" id="UP000176976">
    <property type="component" value="Unassembled WGS sequence"/>
</dbReference>
<feature type="domain" description="Thioredoxin" evidence="9">
    <location>
        <begin position="1"/>
        <end position="87"/>
    </location>
</feature>
<comment type="similarity">
    <text evidence="1">Belongs to the thioredoxin family.</text>
</comment>
<dbReference type="PANTHER" id="PTHR45663">
    <property type="entry name" value="GEO12009P1"/>
    <property type="match status" value="1"/>
</dbReference>
<dbReference type="PIRSF" id="PIRSF000077">
    <property type="entry name" value="Thioredoxin"/>
    <property type="match status" value="1"/>
</dbReference>
<dbReference type="CDD" id="cd02947">
    <property type="entry name" value="TRX_family"/>
    <property type="match status" value="1"/>
</dbReference>
<dbReference type="SUPFAM" id="SSF52833">
    <property type="entry name" value="Thioredoxin-like"/>
    <property type="match status" value="1"/>
</dbReference>
<evidence type="ECO:0000256" key="8">
    <source>
        <dbReference type="PIRSR" id="PIRSR000077-4"/>
    </source>
</evidence>
<feature type="site" description="Contributes to redox potential value" evidence="7">
    <location>
        <position position="13"/>
    </location>
</feature>
<feature type="active site" description="Nucleophile" evidence="7">
    <location>
        <position position="15"/>
    </location>
</feature>
<keyword evidence="3" id="KW-0249">Electron transport</keyword>
<dbReference type="GO" id="GO:0005737">
    <property type="term" value="C:cytoplasm"/>
    <property type="evidence" value="ECO:0007669"/>
    <property type="project" value="TreeGrafter"/>
</dbReference>
<accession>A0A1G1ZBL4</accession>
<feature type="active site" description="Nucleophile" evidence="7">
    <location>
        <position position="12"/>
    </location>
</feature>
<dbReference type="Gene3D" id="3.40.30.10">
    <property type="entry name" value="Glutaredoxin"/>
    <property type="match status" value="1"/>
</dbReference>
<organism evidence="10 11">
    <name type="scientific">Candidatus Colwellbacteria bacterium RIFCSPLOWO2_12_FULL_44_13</name>
    <dbReference type="NCBI Taxonomy" id="1797694"/>
    <lineage>
        <taxon>Bacteria</taxon>
        <taxon>Candidatus Colwelliibacteriota</taxon>
    </lineage>
</organism>
<proteinExistence type="inferred from homology"/>
<protein>
    <recommendedName>
        <fullName evidence="6">Thioredoxin</fullName>
    </recommendedName>
</protein>
<dbReference type="PROSITE" id="PS00194">
    <property type="entry name" value="THIOREDOXIN_1"/>
    <property type="match status" value="1"/>
</dbReference>
<dbReference type="PANTHER" id="PTHR45663:SF11">
    <property type="entry name" value="GEO12009P1"/>
    <property type="match status" value="1"/>
</dbReference>
<evidence type="ECO:0000256" key="4">
    <source>
        <dbReference type="ARBA" id="ARBA00023157"/>
    </source>
</evidence>
<dbReference type="InterPro" id="IPR017937">
    <property type="entry name" value="Thioredoxin_CS"/>
</dbReference>
<name>A0A1G1ZBL4_9BACT</name>
<keyword evidence="5 8" id="KW-0676">Redox-active center</keyword>
<dbReference type="GO" id="GO:0015035">
    <property type="term" value="F:protein-disulfide reductase activity"/>
    <property type="evidence" value="ECO:0007669"/>
    <property type="project" value="UniProtKB-UniRule"/>
</dbReference>
<evidence type="ECO:0000256" key="3">
    <source>
        <dbReference type="ARBA" id="ARBA00022982"/>
    </source>
</evidence>
<dbReference type="AlphaFoldDB" id="A0A1G1ZBL4"/>
<evidence type="ECO:0000313" key="10">
    <source>
        <dbReference type="EMBL" id="OGY61789.1"/>
    </source>
</evidence>
<dbReference type="FunFam" id="3.40.30.10:FF:000001">
    <property type="entry name" value="Thioredoxin"/>
    <property type="match status" value="1"/>
</dbReference>
<evidence type="ECO:0000256" key="5">
    <source>
        <dbReference type="ARBA" id="ARBA00023284"/>
    </source>
</evidence>
<comment type="caution">
    <text evidence="10">The sequence shown here is derived from an EMBL/GenBank/DDBJ whole genome shotgun (WGS) entry which is preliminary data.</text>
</comment>
<keyword evidence="2" id="KW-0813">Transport</keyword>
<dbReference type="PROSITE" id="PS51352">
    <property type="entry name" value="THIOREDOXIN_2"/>
    <property type="match status" value="1"/>
</dbReference>
<dbReference type="EMBL" id="MHJC01000009">
    <property type="protein sequence ID" value="OGY61789.1"/>
    <property type="molecule type" value="Genomic_DNA"/>
</dbReference>
<sequence>MIKVIDFYADWCGPCKIMDPIVKDLEKELDGKVEFEQVDVDADQEKAQEYGVMSIPTFVIIKDGKEVDRIVGARGKSQFKQLIEVHL</sequence>
<dbReference type="NCBIfam" id="TIGR01068">
    <property type="entry name" value="thioredoxin"/>
    <property type="match status" value="1"/>
</dbReference>
<evidence type="ECO:0000259" key="9">
    <source>
        <dbReference type="PROSITE" id="PS51352"/>
    </source>
</evidence>
<dbReference type="InterPro" id="IPR036249">
    <property type="entry name" value="Thioredoxin-like_sf"/>
</dbReference>
<reference evidence="10 11" key="1">
    <citation type="journal article" date="2016" name="Nat. Commun.">
        <title>Thousands of microbial genomes shed light on interconnected biogeochemical processes in an aquifer system.</title>
        <authorList>
            <person name="Anantharaman K."/>
            <person name="Brown C.T."/>
            <person name="Hug L.A."/>
            <person name="Sharon I."/>
            <person name="Castelle C.J."/>
            <person name="Probst A.J."/>
            <person name="Thomas B.C."/>
            <person name="Singh A."/>
            <person name="Wilkins M.J."/>
            <person name="Karaoz U."/>
            <person name="Brodie E.L."/>
            <person name="Williams K.H."/>
            <person name="Hubbard S.S."/>
            <person name="Banfield J.F."/>
        </authorList>
    </citation>
    <scope>NUCLEOTIDE SEQUENCE [LARGE SCALE GENOMIC DNA]</scope>
</reference>
<dbReference type="Pfam" id="PF00085">
    <property type="entry name" value="Thioredoxin"/>
    <property type="match status" value="1"/>
</dbReference>
<feature type="site" description="Deprotonates C-terminal active site Cys" evidence="7">
    <location>
        <position position="6"/>
    </location>
</feature>
<evidence type="ECO:0000256" key="6">
    <source>
        <dbReference type="NCBIfam" id="TIGR01068"/>
    </source>
</evidence>
<keyword evidence="4 8" id="KW-1015">Disulfide bond</keyword>
<dbReference type="InterPro" id="IPR013766">
    <property type="entry name" value="Thioredoxin_domain"/>
</dbReference>
<dbReference type="InterPro" id="IPR005746">
    <property type="entry name" value="Thioredoxin"/>
</dbReference>